<proteinExistence type="predicted"/>
<protein>
    <recommendedName>
        <fullName evidence="4">HTH arsR-type domain-containing protein</fullName>
    </recommendedName>
</protein>
<dbReference type="PANTHER" id="PTHR43132">
    <property type="entry name" value="ARSENICAL RESISTANCE OPERON REPRESSOR ARSR-RELATED"/>
    <property type="match status" value="1"/>
</dbReference>
<evidence type="ECO:0000256" key="3">
    <source>
        <dbReference type="ARBA" id="ARBA00023163"/>
    </source>
</evidence>
<keyword evidence="2" id="KW-0238">DNA-binding</keyword>
<evidence type="ECO:0000313" key="6">
    <source>
        <dbReference type="Proteomes" id="UP000612282"/>
    </source>
</evidence>
<dbReference type="PANTHER" id="PTHR43132:SF6">
    <property type="entry name" value="HTH-TYPE TRANSCRIPTIONAL REPRESSOR CZRA"/>
    <property type="match status" value="1"/>
</dbReference>
<evidence type="ECO:0000259" key="4">
    <source>
        <dbReference type="PROSITE" id="PS50987"/>
    </source>
</evidence>
<dbReference type="CDD" id="cd00090">
    <property type="entry name" value="HTH_ARSR"/>
    <property type="match status" value="1"/>
</dbReference>
<feature type="domain" description="HTH arsR-type" evidence="4">
    <location>
        <begin position="159"/>
        <end position="241"/>
    </location>
</feature>
<evidence type="ECO:0000256" key="1">
    <source>
        <dbReference type="ARBA" id="ARBA00023015"/>
    </source>
</evidence>
<keyword evidence="1" id="KW-0805">Transcription regulation</keyword>
<comment type="caution">
    <text evidence="5">The sequence shown here is derived from an EMBL/GenBank/DDBJ whole genome shotgun (WGS) entry which is preliminary data.</text>
</comment>
<dbReference type="SUPFAM" id="SSF46785">
    <property type="entry name" value="Winged helix' DNA-binding domain"/>
    <property type="match status" value="1"/>
</dbReference>
<dbReference type="InterPro" id="IPR036388">
    <property type="entry name" value="WH-like_DNA-bd_sf"/>
</dbReference>
<dbReference type="InterPro" id="IPR036390">
    <property type="entry name" value="WH_DNA-bd_sf"/>
</dbReference>
<dbReference type="EMBL" id="BOMG01000060">
    <property type="protein sequence ID" value="GID56557.1"/>
    <property type="molecule type" value="Genomic_DNA"/>
</dbReference>
<keyword evidence="3" id="KW-0804">Transcription</keyword>
<dbReference type="SMART" id="SM00418">
    <property type="entry name" value="HTH_ARSR"/>
    <property type="match status" value="1"/>
</dbReference>
<dbReference type="Proteomes" id="UP000612282">
    <property type="component" value="Unassembled WGS sequence"/>
</dbReference>
<reference evidence="5 6" key="1">
    <citation type="submission" date="2021-01" db="EMBL/GenBank/DDBJ databases">
        <title>Whole genome shotgun sequence of Actinoplanes couchii NBRC 106145.</title>
        <authorList>
            <person name="Komaki H."/>
            <person name="Tamura T."/>
        </authorList>
    </citation>
    <scope>NUCLEOTIDE SEQUENCE [LARGE SCALE GENOMIC DNA]</scope>
    <source>
        <strain evidence="5 6">NBRC 106145</strain>
    </source>
</reference>
<dbReference type="InterPro" id="IPR011991">
    <property type="entry name" value="ArsR-like_HTH"/>
</dbReference>
<evidence type="ECO:0000256" key="2">
    <source>
        <dbReference type="ARBA" id="ARBA00023125"/>
    </source>
</evidence>
<gene>
    <name evidence="5" type="ORF">Aco03nite_049610</name>
</gene>
<accession>A0ABQ3XDG3</accession>
<name>A0ABQ3XDG3_9ACTN</name>
<dbReference type="Gene3D" id="1.10.10.10">
    <property type="entry name" value="Winged helix-like DNA-binding domain superfamily/Winged helix DNA-binding domain"/>
    <property type="match status" value="1"/>
</dbReference>
<dbReference type="PRINTS" id="PR00778">
    <property type="entry name" value="HTHARSR"/>
</dbReference>
<dbReference type="InterPro" id="IPR001845">
    <property type="entry name" value="HTH_ArsR_DNA-bd_dom"/>
</dbReference>
<keyword evidence="6" id="KW-1185">Reference proteome</keyword>
<organism evidence="5 6">
    <name type="scientific">Actinoplanes couchii</name>
    <dbReference type="NCBI Taxonomy" id="403638"/>
    <lineage>
        <taxon>Bacteria</taxon>
        <taxon>Bacillati</taxon>
        <taxon>Actinomycetota</taxon>
        <taxon>Actinomycetes</taxon>
        <taxon>Micromonosporales</taxon>
        <taxon>Micromonosporaceae</taxon>
        <taxon>Actinoplanes</taxon>
    </lineage>
</organism>
<dbReference type="Pfam" id="PF01022">
    <property type="entry name" value="HTH_5"/>
    <property type="match status" value="1"/>
</dbReference>
<evidence type="ECO:0000313" key="5">
    <source>
        <dbReference type="EMBL" id="GID56557.1"/>
    </source>
</evidence>
<sequence>MPIGGKISSSAAVVAASPLDQVAAEVTAAWAGHDAPPEAIVFGHDLRAGLSLPVTEIREYFAAVVVLRWPRLRAPAETEIAGRARAAVGHGARAMLDGLHPELAWTGSALELRYPHQHGRWSLDGHHLTLLPTGFAGAEVYALPDAPTGRTLWYAPRGHGMLRLPGAPQPSSAALLGSSRAAVLALVEAPYSTGEVAHRLNLSTGTASHHLTMLRDAGLVVAVRDGRRLLYQRRPLGDQLV</sequence>
<dbReference type="InterPro" id="IPR051011">
    <property type="entry name" value="Metal_resp_trans_reg"/>
</dbReference>
<dbReference type="PROSITE" id="PS50987">
    <property type="entry name" value="HTH_ARSR_2"/>
    <property type="match status" value="1"/>
</dbReference>